<organism evidence="3 4">
    <name type="scientific">Teratosphaeria nubilosa</name>
    <dbReference type="NCBI Taxonomy" id="161662"/>
    <lineage>
        <taxon>Eukaryota</taxon>
        <taxon>Fungi</taxon>
        <taxon>Dikarya</taxon>
        <taxon>Ascomycota</taxon>
        <taxon>Pezizomycotina</taxon>
        <taxon>Dothideomycetes</taxon>
        <taxon>Dothideomycetidae</taxon>
        <taxon>Mycosphaerellales</taxon>
        <taxon>Teratosphaeriaceae</taxon>
        <taxon>Teratosphaeria</taxon>
    </lineage>
</organism>
<evidence type="ECO:0000256" key="1">
    <source>
        <dbReference type="SAM" id="MobiDB-lite"/>
    </source>
</evidence>
<evidence type="ECO:0000256" key="2">
    <source>
        <dbReference type="SAM" id="Phobius"/>
    </source>
</evidence>
<feature type="transmembrane region" description="Helical" evidence="2">
    <location>
        <begin position="184"/>
        <end position="205"/>
    </location>
</feature>
<evidence type="ECO:0000313" key="3">
    <source>
        <dbReference type="EMBL" id="KAF2772769.1"/>
    </source>
</evidence>
<keyword evidence="2" id="KW-0472">Membrane</keyword>
<dbReference type="OrthoDB" id="3357002at2759"/>
<feature type="transmembrane region" description="Helical" evidence="2">
    <location>
        <begin position="139"/>
        <end position="164"/>
    </location>
</feature>
<dbReference type="Pfam" id="PF11309">
    <property type="entry name" value="DUF3112"/>
    <property type="match status" value="1"/>
</dbReference>
<keyword evidence="4" id="KW-1185">Reference proteome</keyword>
<name>A0A6G1LJL9_9PEZI</name>
<feature type="transmembrane region" description="Helical" evidence="2">
    <location>
        <begin position="34"/>
        <end position="54"/>
    </location>
</feature>
<accession>A0A6G1LJL9</accession>
<feature type="region of interest" description="Disordered" evidence="1">
    <location>
        <begin position="315"/>
        <end position="357"/>
    </location>
</feature>
<gene>
    <name evidence="3" type="ORF">EJ03DRAFT_306459</name>
</gene>
<keyword evidence="2" id="KW-1133">Transmembrane helix</keyword>
<dbReference type="PANTHER" id="PTHR35184">
    <property type="entry name" value="YALI0C10208P"/>
    <property type="match status" value="1"/>
</dbReference>
<feature type="transmembrane region" description="Helical" evidence="2">
    <location>
        <begin position="66"/>
        <end position="91"/>
    </location>
</feature>
<feature type="transmembrane region" description="Helical" evidence="2">
    <location>
        <begin position="97"/>
        <end position="119"/>
    </location>
</feature>
<sequence>MSYPDPLAVAIAHGTPYPPQEQALGLTPSILPDVPACAVFLAAFISCGAANMAIFKINMRRGKKFVINGMLFGFCFTRIMATTLRIVWANFPTNVKIGIAAMVFVYAGIILLFIAQLFFTQRIVRAQRPHVGWSTPFSLALPVILFVVVGTILCLIVGVIFSFYTLNAYSLKAIRDIQIYGETVYMVVSFIPIPVVAISTLARRLPGIRGIKPVDKFGAGSMRTKVLLVLVSGVFLCLGASWRAATLYLPEYDSTDPLHPWYFSKWCFYVFDFTIEICIVIFWLVMRIDKRFYIPDGAKGPYSYAGGFTFAGEPGNEKNTIGPRDSTRNLTSPSDTTLARNSRVSWGGSRNSMGRESRISWGGVSRENVSLGVAEDGFGMVPYPPFEEQNLSLSDLPGAPLTQAEQRQRTLRALEASQASDVGVAGVEAEMGWDPKTGKWALRPISSTLCLARPMSAKSGV</sequence>
<dbReference type="Proteomes" id="UP000799436">
    <property type="component" value="Unassembled WGS sequence"/>
</dbReference>
<reference evidence="3" key="1">
    <citation type="journal article" date="2020" name="Stud. Mycol.">
        <title>101 Dothideomycetes genomes: a test case for predicting lifestyles and emergence of pathogens.</title>
        <authorList>
            <person name="Haridas S."/>
            <person name="Albert R."/>
            <person name="Binder M."/>
            <person name="Bloem J."/>
            <person name="Labutti K."/>
            <person name="Salamov A."/>
            <person name="Andreopoulos B."/>
            <person name="Baker S."/>
            <person name="Barry K."/>
            <person name="Bills G."/>
            <person name="Bluhm B."/>
            <person name="Cannon C."/>
            <person name="Castanera R."/>
            <person name="Culley D."/>
            <person name="Daum C."/>
            <person name="Ezra D."/>
            <person name="Gonzalez J."/>
            <person name="Henrissat B."/>
            <person name="Kuo A."/>
            <person name="Liang C."/>
            <person name="Lipzen A."/>
            <person name="Lutzoni F."/>
            <person name="Magnuson J."/>
            <person name="Mondo S."/>
            <person name="Nolan M."/>
            <person name="Ohm R."/>
            <person name="Pangilinan J."/>
            <person name="Park H.-J."/>
            <person name="Ramirez L."/>
            <person name="Alfaro M."/>
            <person name="Sun H."/>
            <person name="Tritt A."/>
            <person name="Yoshinaga Y."/>
            <person name="Zwiers L.-H."/>
            <person name="Turgeon B."/>
            <person name="Goodwin S."/>
            <person name="Spatafora J."/>
            <person name="Crous P."/>
            <person name="Grigoriev I."/>
        </authorList>
    </citation>
    <scope>NUCLEOTIDE SEQUENCE</scope>
    <source>
        <strain evidence="3">CBS 116005</strain>
    </source>
</reference>
<keyword evidence="2" id="KW-0812">Transmembrane</keyword>
<dbReference type="EMBL" id="ML995813">
    <property type="protein sequence ID" value="KAF2772769.1"/>
    <property type="molecule type" value="Genomic_DNA"/>
</dbReference>
<dbReference type="AlphaFoldDB" id="A0A6G1LJL9"/>
<feature type="transmembrane region" description="Helical" evidence="2">
    <location>
        <begin position="226"/>
        <end position="248"/>
    </location>
</feature>
<dbReference type="PANTHER" id="PTHR35184:SF1">
    <property type="entry name" value="INTEGRAL MEMBRANE PROTEIN"/>
    <property type="match status" value="1"/>
</dbReference>
<evidence type="ECO:0000313" key="4">
    <source>
        <dbReference type="Proteomes" id="UP000799436"/>
    </source>
</evidence>
<dbReference type="InterPro" id="IPR021460">
    <property type="entry name" value="DUF3112"/>
</dbReference>
<protein>
    <submittedName>
        <fullName evidence="3">Uncharacterized protein</fullName>
    </submittedName>
</protein>
<feature type="transmembrane region" description="Helical" evidence="2">
    <location>
        <begin position="268"/>
        <end position="286"/>
    </location>
</feature>
<proteinExistence type="predicted"/>
<feature type="compositionally biased region" description="Polar residues" evidence="1">
    <location>
        <begin position="328"/>
        <end position="352"/>
    </location>
</feature>